<reference evidence="6 7" key="1">
    <citation type="submission" date="2020-08" db="EMBL/GenBank/DDBJ databases">
        <title>Genomic Encyclopedia of Type Strains, Phase IV (KMG-IV): sequencing the most valuable type-strain genomes for metagenomic binning, comparative biology and taxonomic classification.</title>
        <authorList>
            <person name="Goeker M."/>
        </authorList>
    </citation>
    <scope>NUCLEOTIDE SEQUENCE [LARGE SCALE GENOMIC DNA]</scope>
    <source>
        <strain evidence="6 7">DSM 23960</strain>
    </source>
</reference>
<dbReference type="RefSeq" id="WP_183204669.1">
    <property type="nucleotide sequence ID" value="NZ_BAAAER010000007.1"/>
</dbReference>
<dbReference type="PANTHER" id="PTHR42693">
    <property type="entry name" value="ARYLSULFATASE FAMILY MEMBER"/>
    <property type="match status" value="1"/>
</dbReference>
<dbReference type="CDD" id="cd16025">
    <property type="entry name" value="PAS_like"/>
    <property type="match status" value="1"/>
</dbReference>
<dbReference type="SUPFAM" id="SSF53649">
    <property type="entry name" value="Alkaline phosphatase-like"/>
    <property type="match status" value="1"/>
</dbReference>
<dbReference type="PANTHER" id="PTHR42693:SF43">
    <property type="entry name" value="BLL2667 PROTEIN"/>
    <property type="match status" value="1"/>
</dbReference>
<keyword evidence="7" id="KW-1185">Reference proteome</keyword>
<accession>A0A7W6JEC6</accession>
<comment type="similarity">
    <text evidence="1">Belongs to the sulfatase family.</text>
</comment>
<keyword evidence="4" id="KW-0106">Calcium</keyword>
<evidence type="ECO:0000259" key="5">
    <source>
        <dbReference type="Pfam" id="PF00884"/>
    </source>
</evidence>
<name>A0A7W6JEC6_9CAUL</name>
<protein>
    <submittedName>
        <fullName evidence="6">Arylsulfatase</fullName>
        <ecNumber evidence="6">3.1.6.1</ecNumber>
    </submittedName>
</protein>
<evidence type="ECO:0000313" key="6">
    <source>
        <dbReference type="EMBL" id="MBB4083590.1"/>
    </source>
</evidence>
<dbReference type="PROSITE" id="PS00523">
    <property type="entry name" value="SULFATASE_1"/>
    <property type="match status" value="1"/>
</dbReference>
<gene>
    <name evidence="6" type="ORF">GGR12_002456</name>
</gene>
<evidence type="ECO:0000256" key="2">
    <source>
        <dbReference type="ARBA" id="ARBA00022723"/>
    </source>
</evidence>
<dbReference type="PROSITE" id="PS00149">
    <property type="entry name" value="SULFATASE_2"/>
    <property type="match status" value="1"/>
</dbReference>
<dbReference type="EC" id="3.1.6.1" evidence="6"/>
<dbReference type="InterPro" id="IPR017850">
    <property type="entry name" value="Alkaline_phosphatase_core_sf"/>
</dbReference>
<proteinExistence type="inferred from homology"/>
<dbReference type="Gene3D" id="3.40.720.10">
    <property type="entry name" value="Alkaline Phosphatase, subunit A"/>
    <property type="match status" value="1"/>
</dbReference>
<evidence type="ECO:0000256" key="4">
    <source>
        <dbReference type="ARBA" id="ARBA00022837"/>
    </source>
</evidence>
<keyword evidence="2" id="KW-0479">Metal-binding</keyword>
<dbReference type="InterPro" id="IPR000917">
    <property type="entry name" value="Sulfatase_N"/>
</dbReference>
<dbReference type="GO" id="GO:0004065">
    <property type="term" value="F:arylsulfatase activity"/>
    <property type="evidence" value="ECO:0007669"/>
    <property type="project" value="UniProtKB-EC"/>
</dbReference>
<dbReference type="Pfam" id="PF00884">
    <property type="entry name" value="Sulfatase"/>
    <property type="match status" value="1"/>
</dbReference>
<evidence type="ECO:0000256" key="1">
    <source>
        <dbReference type="ARBA" id="ARBA00008779"/>
    </source>
</evidence>
<feature type="domain" description="Sulfatase N-terminal" evidence="5">
    <location>
        <begin position="38"/>
        <end position="450"/>
    </location>
</feature>
<keyword evidence="3 6" id="KW-0378">Hydrolase</keyword>
<evidence type="ECO:0000256" key="3">
    <source>
        <dbReference type="ARBA" id="ARBA00022801"/>
    </source>
</evidence>
<sequence>MPLKEYPAGQAFSGVIGRTFDVSEPAWPAPKRAKEGAPNVLFIVIDDTGFGHLGCYGGGIETPNLDALAAEGLRYNNMHTTALCSPSRSCMITGRNHHSNGMSCITEGSTGFPGGNGIIPFENGFLSEILQQQGYNTYAIGKWHLTPAEQASAAGPYDRWPLGRGFERYYGFLGGDTHQYYPELVRDNTQTEPEKTPEEGYHLTVDLVEQARAMIADAKQVAPDKPFFMYFCTGANHAPHHVPKEWADKYKGQFDDGWDAYRERTFEKQKKLGIISKDAKLSRHDPDVQDWGKLPADERKLYARMMEVFAGFCSHMDHYVGELIAFLKEIGEYENTLIMVISDNGASAEGGPTGSVNENKFFNNVPDDLQQNLAAIEDIGGPKYFNHYPWGWTHAGNTPFRRWKRETYRGGVSDPFIVCWPKGMKARGEVRTQFCHAIDMVPTVLDCLGVEPPTQIRGVTQSPIEGFSLKSSFDDAKAEALHKTQYFEMFGHRSLYHEGWRAVCPWPGTSFVESGLEFGAPMDHNKLVELDAHGWELYNVVDDPAETNNLADKERDRLIAMITGWWAEAGKYKVLPIDSRGTLRLGEPRPQIAADRKKYVYYPGTQVVPGNAAPRVLNAEHSVSVHATVPKGGAEGALFTMGGNDGGFVFYIKDGRLTYGYNYVADQRFKVEAKEASVPEGDHIFSFRFKPTGKADLLKGKGTPAKVTLLVDGKAVGEGDLPVTIPLTLGLSAGVSVGSDNGSPVMEASDYKPPFAFTGTIHKALVDISGESHGDPEAEAAAYLKATMARQ</sequence>
<dbReference type="InterPro" id="IPR050738">
    <property type="entry name" value="Sulfatase"/>
</dbReference>
<dbReference type="GO" id="GO:0046872">
    <property type="term" value="F:metal ion binding"/>
    <property type="evidence" value="ECO:0007669"/>
    <property type="project" value="UniProtKB-KW"/>
</dbReference>
<organism evidence="6 7">
    <name type="scientific">Brevundimonas lenta</name>
    <dbReference type="NCBI Taxonomy" id="424796"/>
    <lineage>
        <taxon>Bacteria</taxon>
        <taxon>Pseudomonadati</taxon>
        <taxon>Pseudomonadota</taxon>
        <taxon>Alphaproteobacteria</taxon>
        <taxon>Caulobacterales</taxon>
        <taxon>Caulobacteraceae</taxon>
        <taxon>Brevundimonas</taxon>
    </lineage>
</organism>
<dbReference type="Gene3D" id="3.30.1120.10">
    <property type="match status" value="1"/>
</dbReference>
<dbReference type="AlphaFoldDB" id="A0A7W6JEC6"/>
<dbReference type="InterPro" id="IPR024607">
    <property type="entry name" value="Sulfatase_CS"/>
</dbReference>
<dbReference type="EMBL" id="JACIDM010000002">
    <property type="protein sequence ID" value="MBB4083590.1"/>
    <property type="molecule type" value="Genomic_DNA"/>
</dbReference>
<dbReference type="Proteomes" id="UP000529946">
    <property type="component" value="Unassembled WGS sequence"/>
</dbReference>
<comment type="caution">
    <text evidence="6">The sequence shown here is derived from an EMBL/GenBank/DDBJ whole genome shotgun (WGS) entry which is preliminary data.</text>
</comment>
<evidence type="ECO:0000313" key="7">
    <source>
        <dbReference type="Proteomes" id="UP000529946"/>
    </source>
</evidence>